<dbReference type="GO" id="GO:0005739">
    <property type="term" value="C:mitochondrion"/>
    <property type="evidence" value="ECO:0007669"/>
    <property type="project" value="TreeGrafter"/>
</dbReference>
<evidence type="ECO:0000256" key="2">
    <source>
        <dbReference type="ARBA" id="ARBA00022917"/>
    </source>
</evidence>
<dbReference type="Gene3D" id="3.30.1360.40">
    <property type="match status" value="1"/>
</dbReference>
<evidence type="ECO:0000313" key="7">
    <source>
        <dbReference type="Proteomes" id="UP001212841"/>
    </source>
</evidence>
<feature type="region of interest" description="Disordered" evidence="4">
    <location>
        <begin position="50"/>
        <end position="83"/>
    </location>
</feature>
<dbReference type="SUPFAM" id="SSF55194">
    <property type="entry name" value="Ribosome recycling factor, RRF"/>
    <property type="match status" value="1"/>
</dbReference>
<proteinExistence type="inferred from homology"/>
<name>A0AAD5SIJ5_9FUNG</name>
<evidence type="ECO:0000256" key="4">
    <source>
        <dbReference type="SAM" id="MobiDB-lite"/>
    </source>
</evidence>
<feature type="compositionally biased region" description="Low complexity" evidence="4">
    <location>
        <begin position="62"/>
        <end position="76"/>
    </location>
</feature>
<dbReference type="PANTHER" id="PTHR20982:SF3">
    <property type="entry name" value="MITOCHONDRIAL RIBOSOME RECYCLING FACTOR PSEUDO 1"/>
    <property type="match status" value="1"/>
</dbReference>
<dbReference type="AlphaFoldDB" id="A0AAD5SIJ5"/>
<feature type="compositionally biased region" description="Basic residues" evidence="4">
    <location>
        <begin position="50"/>
        <end position="61"/>
    </location>
</feature>
<comment type="similarity">
    <text evidence="1">Belongs to the RRF family.</text>
</comment>
<protein>
    <recommendedName>
        <fullName evidence="5">Ribosome recycling factor domain-containing protein</fullName>
    </recommendedName>
</protein>
<sequence>MSLRALNLVARVCSCRVFSPRLTFTIRPLPSTSSLVQPFALHPNHVPSRHYAKAKNAKAKSKGGSAKSADDSAAADVEPPEFDTAKFNDKMQRGIDGLKRELANLRVGRANPALLDAVQVEHKGARLPLSQVAQVTIKDPQTLIVVVNDEELTSVIERSIRNADLNLNPIKENANALKVPIPRANKEIKDSLRKSVTKFAEKTREHVRSVRGDARKELQKWQKGVSEDVSRKLDQAIQAMTDKFIKEVDTVVAAKNKEIESA</sequence>
<dbReference type="PANTHER" id="PTHR20982">
    <property type="entry name" value="RIBOSOME RECYCLING FACTOR"/>
    <property type="match status" value="1"/>
</dbReference>
<dbReference type="EMBL" id="JADGJD010000456">
    <property type="protein sequence ID" value="KAJ3050922.1"/>
    <property type="molecule type" value="Genomic_DNA"/>
</dbReference>
<evidence type="ECO:0000313" key="6">
    <source>
        <dbReference type="EMBL" id="KAJ3050922.1"/>
    </source>
</evidence>
<dbReference type="GO" id="GO:0043023">
    <property type="term" value="F:ribosomal large subunit binding"/>
    <property type="evidence" value="ECO:0007669"/>
    <property type="project" value="TreeGrafter"/>
</dbReference>
<evidence type="ECO:0000256" key="3">
    <source>
        <dbReference type="ARBA" id="ARBA00024909"/>
    </source>
</evidence>
<comment type="function">
    <text evidence="3">Necessary for protein synthesis in mitochondria. Functions as a ribosome recycling factor in mitochondria.</text>
</comment>
<dbReference type="FunFam" id="3.30.1360.40:FF:000001">
    <property type="entry name" value="Ribosome-recycling factor"/>
    <property type="match status" value="1"/>
</dbReference>
<keyword evidence="7" id="KW-1185">Reference proteome</keyword>
<evidence type="ECO:0000256" key="1">
    <source>
        <dbReference type="ARBA" id="ARBA00005912"/>
    </source>
</evidence>
<dbReference type="Gene3D" id="1.10.132.20">
    <property type="entry name" value="Ribosome-recycling factor"/>
    <property type="match status" value="1"/>
</dbReference>
<feature type="domain" description="Ribosome recycling factor" evidence="5">
    <location>
        <begin position="98"/>
        <end position="259"/>
    </location>
</feature>
<dbReference type="Pfam" id="PF01765">
    <property type="entry name" value="RRF"/>
    <property type="match status" value="1"/>
</dbReference>
<dbReference type="InterPro" id="IPR036191">
    <property type="entry name" value="RRF_sf"/>
</dbReference>
<gene>
    <name evidence="6" type="ORF">HK097_008096</name>
</gene>
<accession>A0AAD5SIJ5</accession>
<evidence type="ECO:0000259" key="5">
    <source>
        <dbReference type="Pfam" id="PF01765"/>
    </source>
</evidence>
<dbReference type="InterPro" id="IPR002661">
    <property type="entry name" value="Ribosome_recyc_fac"/>
</dbReference>
<organism evidence="6 7">
    <name type="scientific">Rhizophlyctis rosea</name>
    <dbReference type="NCBI Taxonomy" id="64517"/>
    <lineage>
        <taxon>Eukaryota</taxon>
        <taxon>Fungi</taxon>
        <taxon>Fungi incertae sedis</taxon>
        <taxon>Chytridiomycota</taxon>
        <taxon>Chytridiomycota incertae sedis</taxon>
        <taxon>Chytridiomycetes</taxon>
        <taxon>Rhizophlyctidales</taxon>
        <taxon>Rhizophlyctidaceae</taxon>
        <taxon>Rhizophlyctis</taxon>
    </lineage>
</organism>
<comment type="caution">
    <text evidence="6">The sequence shown here is derived from an EMBL/GenBank/DDBJ whole genome shotgun (WGS) entry which is preliminary data.</text>
</comment>
<dbReference type="InterPro" id="IPR023584">
    <property type="entry name" value="Ribosome_recyc_fac_dom"/>
</dbReference>
<dbReference type="Proteomes" id="UP001212841">
    <property type="component" value="Unassembled WGS sequence"/>
</dbReference>
<keyword evidence="2" id="KW-0648">Protein biosynthesis</keyword>
<dbReference type="GO" id="GO:0006412">
    <property type="term" value="P:translation"/>
    <property type="evidence" value="ECO:0007669"/>
    <property type="project" value="UniProtKB-KW"/>
</dbReference>
<reference evidence="6" key="1">
    <citation type="submission" date="2020-05" db="EMBL/GenBank/DDBJ databases">
        <title>Phylogenomic resolution of chytrid fungi.</title>
        <authorList>
            <person name="Stajich J.E."/>
            <person name="Amses K."/>
            <person name="Simmons R."/>
            <person name="Seto K."/>
            <person name="Myers J."/>
            <person name="Bonds A."/>
            <person name="Quandt C.A."/>
            <person name="Barry K."/>
            <person name="Liu P."/>
            <person name="Grigoriev I."/>
            <person name="Longcore J.E."/>
            <person name="James T.Y."/>
        </authorList>
    </citation>
    <scope>NUCLEOTIDE SEQUENCE</scope>
    <source>
        <strain evidence="6">JEL0318</strain>
    </source>
</reference>